<proteinExistence type="inferred from homology"/>
<accession>A0A5H6XA03</accession>
<dbReference type="Pfam" id="PF00419">
    <property type="entry name" value="Fimbrial"/>
    <property type="match status" value="1"/>
</dbReference>
<keyword evidence="3" id="KW-0732">Signal</keyword>
<dbReference type="GO" id="GO:0043709">
    <property type="term" value="P:cell adhesion involved in single-species biofilm formation"/>
    <property type="evidence" value="ECO:0007669"/>
    <property type="project" value="TreeGrafter"/>
</dbReference>
<dbReference type="PANTHER" id="PTHR33420">
    <property type="entry name" value="FIMBRIAL SUBUNIT ELFA-RELATED"/>
    <property type="match status" value="1"/>
</dbReference>
<name>A0A5H6XA03_SALET</name>
<dbReference type="InterPro" id="IPR008966">
    <property type="entry name" value="Adhesion_dom_sf"/>
</dbReference>
<dbReference type="EMBL" id="AAMICF010000018">
    <property type="protein sequence ID" value="EDH5775458.1"/>
    <property type="molecule type" value="Genomic_DNA"/>
</dbReference>
<dbReference type="AlphaFoldDB" id="A0A5H6XA03"/>
<evidence type="ECO:0000313" key="6">
    <source>
        <dbReference type="EMBL" id="EDH5775458.1"/>
    </source>
</evidence>
<keyword evidence="4" id="KW-0281">Fimbrium</keyword>
<evidence type="ECO:0000256" key="1">
    <source>
        <dbReference type="ARBA" id="ARBA00004561"/>
    </source>
</evidence>
<protein>
    <submittedName>
        <fullName evidence="6">Fimbrial protein</fullName>
    </submittedName>
</protein>
<comment type="similarity">
    <text evidence="2">Belongs to the fimbrial protein family.</text>
</comment>
<dbReference type="InterPro" id="IPR000259">
    <property type="entry name" value="Adhesion_dom_fimbrial"/>
</dbReference>
<evidence type="ECO:0000256" key="2">
    <source>
        <dbReference type="ARBA" id="ARBA00006671"/>
    </source>
</evidence>
<evidence type="ECO:0000256" key="3">
    <source>
        <dbReference type="ARBA" id="ARBA00022729"/>
    </source>
</evidence>
<dbReference type="PANTHER" id="PTHR33420:SF3">
    <property type="entry name" value="FIMBRIAL SUBUNIT ELFA"/>
    <property type="match status" value="1"/>
</dbReference>
<comment type="caution">
    <text evidence="6">The sequence shown here is derived from an EMBL/GenBank/DDBJ whole genome shotgun (WGS) entry which is preliminary data.</text>
</comment>
<sequence>MREKTVGLALLISVCPLITSVDALAGIINTSSANTSTLPYKFSSFTMPSSAGGTTWFDDWGEHWKLPIIASSQKGYIDFTVNGEPTGGTTTNDATVYKTNNPGIGIAYQMSYSNAGVLTPNKDFTAPFRLDVDSNVNASGDLIIRYMLVRLTDELPAGPITEVPSVTVSYHNPADSGYGDVTFVARSGVASQPKYTACGINAPTEIKLNPLYGNSLKTGAQNSIQAPTITLTNCPGAINGISYNFSAVYGAHDEANGVLNTVTGDTYAKNVYVQIQNTDGTPHTINSAIALQNYNGSGDYVLPDFKVSYFIDDAESVTAGNVKTAIELKVTYN</sequence>
<evidence type="ECO:0000259" key="5">
    <source>
        <dbReference type="Pfam" id="PF00419"/>
    </source>
</evidence>
<dbReference type="Gene3D" id="2.60.40.1090">
    <property type="entry name" value="Fimbrial-type adhesion domain"/>
    <property type="match status" value="1"/>
</dbReference>
<gene>
    <name evidence="6" type="ORF">CB215_17185</name>
</gene>
<organism evidence="6">
    <name type="scientific">Salmonella enterica subsp. enterica serovar Javiana</name>
    <dbReference type="NCBI Taxonomy" id="363569"/>
    <lineage>
        <taxon>Bacteria</taxon>
        <taxon>Pseudomonadati</taxon>
        <taxon>Pseudomonadota</taxon>
        <taxon>Gammaproteobacteria</taxon>
        <taxon>Enterobacterales</taxon>
        <taxon>Enterobacteriaceae</taxon>
        <taxon>Salmonella</taxon>
    </lineage>
</organism>
<feature type="domain" description="Fimbrial-type adhesion" evidence="5">
    <location>
        <begin position="194"/>
        <end position="332"/>
    </location>
</feature>
<reference evidence="6" key="1">
    <citation type="submission" date="2018-07" db="EMBL/GenBank/DDBJ databases">
        <authorList>
            <person name="Ashton P.M."/>
            <person name="Dallman T."/>
            <person name="Nair S."/>
            <person name="De Pinna E."/>
            <person name="Peters T."/>
            <person name="Grant K."/>
        </authorList>
    </citation>
    <scope>NUCLEOTIDE SEQUENCE</scope>
    <source>
        <strain evidence="6">333386</strain>
    </source>
</reference>
<comment type="subcellular location">
    <subcellularLocation>
        <location evidence="1">Fimbrium</location>
    </subcellularLocation>
</comment>
<dbReference type="InterPro" id="IPR050263">
    <property type="entry name" value="Bact_Fimbrial_Adh_Pro"/>
</dbReference>
<evidence type="ECO:0000256" key="4">
    <source>
        <dbReference type="ARBA" id="ARBA00023263"/>
    </source>
</evidence>
<dbReference type="SUPFAM" id="SSF49401">
    <property type="entry name" value="Bacterial adhesins"/>
    <property type="match status" value="1"/>
</dbReference>
<dbReference type="InterPro" id="IPR036937">
    <property type="entry name" value="Adhesion_dom_fimbrial_sf"/>
</dbReference>
<dbReference type="GO" id="GO:0009289">
    <property type="term" value="C:pilus"/>
    <property type="evidence" value="ECO:0007669"/>
    <property type="project" value="UniProtKB-SubCell"/>
</dbReference>